<organism evidence="2 3">
    <name type="scientific">Marmoricola endophyticus</name>
    <dbReference type="NCBI Taxonomy" id="2040280"/>
    <lineage>
        <taxon>Bacteria</taxon>
        <taxon>Bacillati</taxon>
        <taxon>Actinomycetota</taxon>
        <taxon>Actinomycetes</taxon>
        <taxon>Propionibacteriales</taxon>
        <taxon>Nocardioidaceae</taxon>
        <taxon>Marmoricola</taxon>
    </lineage>
</organism>
<evidence type="ECO:0000256" key="1">
    <source>
        <dbReference type="SAM" id="Phobius"/>
    </source>
</evidence>
<dbReference type="InterPro" id="IPR008407">
    <property type="entry name" value="Brnchd-chn_aa_trnsp_AzlD"/>
</dbReference>
<feature type="transmembrane region" description="Helical" evidence="1">
    <location>
        <begin position="66"/>
        <end position="96"/>
    </location>
</feature>
<dbReference type="Pfam" id="PF05437">
    <property type="entry name" value="AzlD"/>
    <property type="match status" value="1"/>
</dbReference>
<keyword evidence="1" id="KW-1133">Transmembrane helix</keyword>
<name>A0A917BKC7_9ACTN</name>
<reference evidence="2" key="2">
    <citation type="submission" date="2020-09" db="EMBL/GenBank/DDBJ databases">
        <authorList>
            <person name="Sun Q."/>
            <person name="Zhou Y."/>
        </authorList>
    </citation>
    <scope>NUCLEOTIDE SEQUENCE</scope>
    <source>
        <strain evidence="2">CGMCC 1.16067</strain>
    </source>
</reference>
<protein>
    <recommendedName>
        <fullName evidence="4">AzlD domain-containing protein</fullName>
    </recommendedName>
</protein>
<proteinExistence type="predicted"/>
<comment type="caution">
    <text evidence="2">The sequence shown here is derived from an EMBL/GenBank/DDBJ whole genome shotgun (WGS) entry which is preliminary data.</text>
</comment>
<keyword evidence="1" id="KW-0812">Transmembrane</keyword>
<dbReference type="Proteomes" id="UP000649179">
    <property type="component" value="Unassembled WGS sequence"/>
</dbReference>
<reference evidence="2" key="1">
    <citation type="journal article" date="2014" name="Int. J. Syst. Evol. Microbiol.">
        <title>Complete genome sequence of Corynebacterium casei LMG S-19264T (=DSM 44701T), isolated from a smear-ripened cheese.</title>
        <authorList>
            <consortium name="US DOE Joint Genome Institute (JGI-PGF)"/>
            <person name="Walter F."/>
            <person name="Albersmeier A."/>
            <person name="Kalinowski J."/>
            <person name="Ruckert C."/>
        </authorList>
    </citation>
    <scope>NUCLEOTIDE SEQUENCE</scope>
    <source>
        <strain evidence="2">CGMCC 1.16067</strain>
    </source>
</reference>
<dbReference type="EMBL" id="BMKQ01000001">
    <property type="protein sequence ID" value="GGF45273.1"/>
    <property type="molecule type" value="Genomic_DNA"/>
</dbReference>
<keyword evidence="3" id="KW-1185">Reference proteome</keyword>
<dbReference type="RefSeq" id="WP_188779545.1">
    <property type="nucleotide sequence ID" value="NZ_BMKQ01000001.1"/>
</dbReference>
<keyword evidence="1" id="KW-0472">Membrane</keyword>
<evidence type="ECO:0000313" key="2">
    <source>
        <dbReference type="EMBL" id="GGF45273.1"/>
    </source>
</evidence>
<evidence type="ECO:0008006" key="4">
    <source>
        <dbReference type="Google" id="ProtNLM"/>
    </source>
</evidence>
<evidence type="ECO:0000313" key="3">
    <source>
        <dbReference type="Proteomes" id="UP000649179"/>
    </source>
</evidence>
<sequence>MSWGWLLAACATAYVVKLAGFLVPLRVVENPRALHVAGAVTVGLLAALTATNTVADGTDLALDSRLLALGVAAAALALRVPFLGVVLLGVGVAALARALGLP</sequence>
<feature type="transmembrane region" description="Helical" evidence="1">
    <location>
        <begin position="34"/>
        <end position="54"/>
    </location>
</feature>
<gene>
    <name evidence="2" type="ORF">GCM10011519_18920</name>
</gene>
<dbReference type="AlphaFoldDB" id="A0A917BKC7"/>
<accession>A0A917BKC7</accession>